<dbReference type="InterPro" id="IPR004324">
    <property type="entry name" value="FBT"/>
</dbReference>
<feature type="transmembrane region" description="Helical" evidence="8">
    <location>
        <begin position="198"/>
        <end position="217"/>
    </location>
</feature>
<dbReference type="PANTHER" id="PTHR31585">
    <property type="entry name" value="FOLATE-BIOPTERIN TRANSPORTER 1, CHLOROPLASTIC"/>
    <property type="match status" value="1"/>
</dbReference>
<name>A0AAW0EZ14_9TRYP</name>
<dbReference type="Proteomes" id="UP001430356">
    <property type="component" value="Unassembled WGS sequence"/>
</dbReference>
<keyword evidence="4 8" id="KW-0812">Transmembrane</keyword>
<evidence type="ECO:0000256" key="5">
    <source>
        <dbReference type="ARBA" id="ARBA00022989"/>
    </source>
</evidence>
<feature type="transmembrane region" description="Helical" evidence="8">
    <location>
        <begin position="467"/>
        <end position="487"/>
    </location>
</feature>
<dbReference type="EMBL" id="JAECZO010000177">
    <property type="protein sequence ID" value="KAK7198811.1"/>
    <property type="molecule type" value="Genomic_DNA"/>
</dbReference>
<feature type="compositionally biased region" description="Basic and acidic residues" evidence="7">
    <location>
        <begin position="1"/>
        <end position="13"/>
    </location>
</feature>
<keyword evidence="10" id="KW-1185">Reference proteome</keyword>
<sequence>MSGNVHADRRDSDNNSDAAAPPPTTGADGRLIHPEAPAFFAVVPWARKIPVFGEAVEGYGPKFIISIGGCYIMCKGIADQILRGQTYAMMIDRYKIDVPRYQRLSPIGSMGWSIKAFTAMLCDAFAFLGYSKRWYMLASCVGGGAFAIIYGILPAKQSSADIACAFIFLTCWGKANVDILSQGHYSRQMRTNPKPGPALVSWIWFWIMTGALVATIMNGPLADAGKPQISIFVSAVLQIITGVFFVFNWYGEKKNRVLRSEDALFMLEATRKERERLGLEAVNDDHGADAHRANGKKSPQRSHSDEDAEAAVQNALNDGLPDNRQLVQDGYGEEEEEDGALDGQIYYGQPPVPCLFGLFEINKEVIMNNWRIFAYSCIMTCAVVVMLCCNILSDTLGLLIACVIVSTICCATSFWALPLVIAKANIFGYLQMAVSIRVSSPVNAFFLNNYKCPGNLPNFTYSFYNTVAGVISSVVGMITVALFNFLFAKHSYHLTFIVTTIFSVLGGLVDIIIVKRWNLHIGIPDHAMYLWGDAIVGELVYMLSFMPQIVLLSRLCPRGSESVVYALMAGFSNLGQTTAASLGAIIMEYGLPVFKRMDDGSRCNYDNLPLLLFICNMCTPLLVIPLSLILLPKARIVDNIDVDGNVVRKEVAKQREAIEAASSESGNVVAAEPFNERAEEKQQDAAARTEAEQSVHVGTPRK</sequence>
<dbReference type="GO" id="GO:0016020">
    <property type="term" value="C:membrane"/>
    <property type="evidence" value="ECO:0007669"/>
    <property type="project" value="UniProtKB-SubCell"/>
</dbReference>
<evidence type="ECO:0000256" key="6">
    <source>
        <dbReference type="ARBA" id="ARBA00023136"/>
    </source>
</evidence>
<evidence type="ECO:0000313" key="9">
    <source>
        <dbReference type="EMBL" id="KAK7198811.1"/>
    </source>
</evidence>
<feature type="compositionally biased region" description="Basic and acidic residues" evidence="7">
    <location>
        <begin position="280"/>
        <end position="292"/>
    </location>
</feature>
<feature type="region of interest" description="Disordered" evidence="7">
    <location>
        <begin position="280"/>
        <end position="309"/>
    </location>
</feature>
<dbReference type="AlphaFoldDB" id="A0AAW0EZ14"/>
<evidence type="ECO:0000256" key="7">
    <source>
        <dbReference type="SAM" id="MobiDB-lite"/>
    </source>
</evidence>
<evidence type="ECO:0000256" key="8">
    <source>
        <dbReference type="SAM" id="Phobius"/>
    </source>
</evidence>
<keyword evidence="5 8" id="KW-1133">Transmembrane helix</keyword>
<dbReference type="SUPFAM" id="SSF103473">
    <property type="entry name" value="MFS general substrate transporter"/>
    <property type="match status" value="1"/>
</dbReference>
<keyword evidence="3" id="KW-0813">Transport</keyword>
<feature type="transmembrane region" description="Helical" evidence="8">
    <location>
        <begin position="372"/>
        <end position="392"/>
    </location>
</feature>
<feature type="transmembrane region" description="Helical" evidence="8">
    <location>
        <begin position="398"/>
        <end position="420"/>
    </location>
</feature>
<dbReference type="InterPro" id="IPR036259">
    <property type="entry name" value="MFS_trans_sf"/>
</dbReference>
<feature type="compositionally biased region" description="Basic and acidic residues" evidence="7">
    <location>
        <begin position="674"/>
        <end position="693"/>
    </location>
</feature>
<feature type="transmembrane region" description="Helical" evidence="8">
    <location>
        <begin position="134"/>
        <end position="153"/>
    </location>
</feature>
<feature type="transmembrane region" description="Helical" evidence="8">
    <location>
        <begin position="229"/>
        <end position="250"/>
    </location>
</feature>
<feature type="region of interest" description="Disordered" evidence="7">
    <location>
        <begin position="1"/>
        <end position="31"/>
    </location>
</feature>
<feature type="transmembrane region" description="Helical" evidence="8">
    <location>
        <begin position="427"/>
        <end position="447"/>
    </location>
</feature>
<dbReference type="Pfam" id="PF03092">
    <property type="entry name" value="BT1"/>
    <property type="match status" value="1"/>
</dbReference>
<feature type="transmembrane region" description="Helical" evidence="8">
    <location>
        <begin position="564"/>
        <end position="587"/>
    </location>
</feature>
<keyword evidence="6 8" id="KW-0472">Membrane</keyword>
<protein>
    <submittedName>
        <fullName evidence="9">Pteridine transporter</fullName>
    </submittedName>
</protein>
<feature type="transmembrane region" description="Helical" evidence="8">
    <location>
        <begin position="607"/>
        <end position="631"/>
    </location>
</feature>
<feature type="transmembrane region" description="Helical" evidence="8">
    <location>
        <begin position="494"/>
        <end position="514"/>
    </location>
</feature>
<evidence type="ECO:0000256" key="3">
    <source>
        <dbReference type="ARBA" id="ARBA00022448"/>
    </source>
</evidence>
<feature type="transmembrane region" description="Helical" evidence="8">
    <location>
        <begin position="534"/>
        <end position="552"/>
    </location>
</feature>
<comment type="subcellular location">
    <subcellularLocation>
        <location evidence="1">Membrane</location>
        <topology evidence="1">Multi-pass membrane protein</topology>
    </subcellularLocation>
</comment>
<evidence type="ECO:0000313" key="10">
    <source>
        <dbReference type="Proteomes" id="UP001430356"/>
    </source>
</evidence>
<accession>A0AAW0EZ14</accession>
<comment type="caution">
    <text evidence="9">The sequence shown here is derived from an EMBL/GenBank/DDBJ whole genome shotgun (WGS) entry which is preliminary data.</text>
</comment>
<dbReference type="NCBIfam" id="TIGR00788">
    <property type="entry name" value="fbt"/>
    <property type="match status" value="1"/>
</dbReference>
<gene>
    <name evidence="9" type="ORF">NESM_000846700</name>
</gene>
<dbReference type="PANTHER" id="PTHR31585:SF51">
    <property type="entry name" value="TRANSPORTER, PUTATIVE-RELATED"/>
    <property type="match status" value="1"/>
</dbReference>
<reference evidence="9 10" key="1">
    <citation type="journal article" date="2021" name="MBio">
        <title>A New Model Trypanosomatid, Novymonas esmeraldas: Genomic Perception of Its 'Candidatus Pandoraea novymonadis' Endosymbiont.</title>
        <authorList>
            <person name="Zakharova A."/>
            <person name="Saura A."/>
            <person name="Butenko A."/>
            <person name="Podesvova L."/>
            <person name="Warmusova S."/>
            <person name="Kostygov A.Y."/>
            <person name="Nenarokova A."/>
            <person name="Lukes J."/>
            <person name="Opperdoes F.R."/>
            <person name="Yurchenko V."/>
        </authorList>
    </citation>
    <scope>NUCLEOTIDE SEQUENCE [LARGE SCALE GENOMIC DNA]</scope>
    <source>
        <strain evidence="9 10">E262AT.01</strain>
    </source>
</reference>
<comment type="similarity">
    <text evidence="2">Belongs to the major facilitator superfamily. Folate-biopterin transporter (TC 2.A.71) family.</text>
</comment>
<evidence type="ECO:0000256" key="4">
    <source>
        <dbReference type="ARBA" id="ARBA00022692"/>
    </source>
</evidence>
<organism evidence="9 10">
    <name type="scientific">Novymonas esmeraldas</name>
    <dbReference type="NCBI Taxonomy" id="1808958"/>
    <lineage>
        <taxon>Eukaryota</taxon>
        <taxon>Discoba</taxon>
        <taxon>Euglenozoa</taxon>
        <taxon>Kinetoplastea</taxon>
        <taxon>Metakinetoplastina</taxon>
        <taxon>Trypanosomatida</taxon>
        <taxon>Trypanosomatidae</taxon>
        <taxon>Novymonas</taxon>
    </lineage>
</organism>
<proteinExistence type="inferred from homology"/>
<dbReference type="InterPro" id="IPR039309">
    <property type="entry name" value="BT1"/>
</dbReference>
<evidence type="ECO:0000256" key="1">
    <source>
        <dbReference type="ARBA" id="ARBA00004141"/>
    </source>
</evidence>
<evidence type="ECO:0000256" key="2">
    <source>
        <dbReference type="ARBA" id="ARBA00007015"/>
    </source>
</evidence>
<feature type="region of interest" description="Disordered" evidence="7">
    <location>
        <begin position="658"/>
        <end position="702"/>
    </location>
</feature>